<dbReference type="EMBL" id="BGZK01001303">
    <property type="protein sequence ID" value="GBP76779.1"/>
    <property type="molecule type" value="Genomic_DNA"/>
</dbReference>
<comment type="caution">
    <text evidence="2">The sequence shown here is derived from an EMBL/GenBank/DDBJ whole genome shotgun (WGS) entry which is preliminary data.</text>
</comment>
<dbReference type="AlphaFoldDB" id="A0A4C1YQ85"/>
<feature type="region of interest" description="Disordered" evidence="1">
    <location>
        <begin position="32"/>
        <end position="54"/>
    </location>
</feature>
<reference evidence="2 3" key="1">
    <citation type="journal article" date="2019" name="Commun. Biol.">
        <title>The bagworm genome reveals a unique fibroin gene that provides high tensile strength.</title>
        <authorList>
            <person name="Kono N."/>
            <person name="Nakamura H."/>
            <person name="Ohtoshi R."/>
            <person name="Tomita M."/>
            <person name="Numata K."/>
            <person name="Arakawa K."/>
        </authorList>
    </citation>
    <scope>NUCLEOTIDE SEQUENCE [LARGE SCALE GENOMIC DNA]</scope>
</reference>
<evidence type="ECO:0000256" key="1">
    <source>
        <dbReference type="SAM" id="MobiDB-lite"/>
    </source>
</evidence>
<protein>
    <submittedName>
        <fullName evidence="2">Uncharacterized protein</fullName>
    </submittedName>
</protein>
<accession>A0A4C1YQ85</accession>
<evidence type="ECO:0000313" key="3">
    <source>
        <dbReference type="Proteomes" id="UP000299102"/>
    </source>
</evidence>
<sequence>MEIHASQAEERLDQSCLSIACSALSLARSAQVERDNESCSFGPTDKSPPNDTCNLKGATDALPAFWKEITHRNSHSHSLDDTQPEKLLLSVCVL</sequence>
<keyword evidence="3" id="KW-1185">Reference proteome</keyword>
<gene>
    <name evidence="2" type="ORF">EVAR_57306_1</name>
</gene>
<evidence type="ECO:0000313" key="2">
    <source>
        <dbReference type="EMBL" id="GBP76779.1"/>
    </source>
</evidence>
<dbReference type="Proteomes" id="UP000299102">
    <property type="component" value="Unassembled WGS sequence"/>
</dbReference>
<organism evidence="2 3">
    <name type="scientific">Eumeta variegata</name>
    <name type="common">Bagworm moth</name>
    <name type="synonym">Eumeta japonica</name>
    <dbReference type="NCBI Taxonomy" id="151549"/>
    <lineage>
        <taxon>Eukaryota</taxon>
        <taxon>Metazoa</taxon>
        <taxon>Ecdysozoa</taxon>
        <taxon>Arthropoda</taxon>
        <taxon>Hexapoda</taxon>
        <taxon>Insecta</taxon>
        <taxon>Pterygota</taxon>
        <taxon>Neoptera</taxon>
        <taxon>Endopterygota</taxon>
        <taxon>Lepidoptera</taxon>
        <taxon>Glossata</taxon>
        <taxon>Ditrysia</taxon>
        <taxon>Tineoidea</taxon>
        <taxon>Psychidae</taxon>
        <taxon>Oiketicinae</taxon>
        <taxon>Eumeta</taxon>
    </lineage>
</organism>
<proteinExistence type="predicted"/>
<name>A0A4C1YQ85_EUMVA</name>